<sequence length="69" mass="7680">MGVAKKIKMLVVANEITMKDLAERLGTSQPNLSNKLKRDNFSEKELEEIAAVCNAKVEINFITEDGTKI</sequence>
<dbReference type="AlphaFoldDB" id="A0A0A3INP0"/>
<dbReference type="PROSITE" id="PS50943">
    <property type="entry name" value="HTH_CROC1"/>
    <property type="match status" value="1"/>
</dbReference>
<protein>
    <recommendedName>
        <fullName evidence="1">HTH cro/C1-type domain-containing protein</fullName>
    </recommendedName>
</protein>
<dbReference type="CDD" id="cd00093">
    <property type="entry name" value="HTH_XRE"/>
    <property type="match status" value="1"/>
</dbReference>
<feature type="domain" description="HTH cro/C1-type" evidence="1">
    <location>
        <begin position="7"/>
        <end position="62"/>
    </location>
</feature>
<dbReference type="Proteomes" id="UP000030437">
    <property type="component" value="Unassembled WGS sequence"/>
</dbReference>
<reference evidence="2 3" key="1">
    <citation type="submission" date="2014-02" db="EMBL/GenBank/DDBJ databases">
        <title>Draft genome sequence of Lysinibacillus odysseyi NBRC 100172.</title>
        <authorList>
            <person name="Zhang F."/>
            <person name="Wang G."/>
            <person name="Zhang L."/>
        </authorList>
    </citation>
    <scope>NUCLEOTIDE SEQUENCE [LARGE SCALE GENOMIC DNA]</scope>
    <source>
        <strain evidence="2 3">NBRC 100172</strain>
    </source>
</reference>
<proteinExistence type="predicted"/>
<dbReference type="eggNOG" id="ENOG50331XF">
    <property type="taxonomic scope" value="Bacteria"/>
</dbReference>
<evidence type="ECO:0000259" key="1">
    <source>
        <dbReference type="PROSITE" id="PS50943"/>
    </source>
</evidence>
<name>A0A0A3INP0_9BACI</name>
<organism evidence="2 3">
    <name type="scientific">Lysinibacillus odysseyi 34hs-1 = NBRC 100172</name>
    <dbReference type="NCBI Taxonomy" id="1220589"/>
    <lineage>
        <taxon>Bacteria</taxon>
        <taxon>Bacillati</taxon>
        <taxon>Bacillota</taxon>
        <taxon>Bacilli</taxon>
        <taxon>Bacillales</taxon>
        <taxon>Bacillaceae</taxon>
        <taxon>Lysinibacillus</taxon>
    </lineage>
</organism>
<dbReference type="Pfam" id="PF13443">
    <property type="entry name" value="HTH_26"/>
    <property type="match status" value="1"/>
</dbReference>
<dbReference type="Gene3D" id="1.10.260.40">
    <property type="entry name" value="lambda repressor-like DNA-binding domains"/>
    <property type="match status" value="1"/>
</dbReference>
<dbReference type="EMBL" id="JPVP01000051">
    <property type="protein sequence ID" value="KGR86399.1"/>
    <property type="molecule type" value="Genomic_DNA"/>
</dbReference>
<accession>A0A0A3INP0</accession>
<gene>
    <name evidence="2" type="ORF">CD32_05785</name>
</gene>
<comment type="caution">
    <text evidence="2">The sequence shown here is derived from an EMBL/GenBank/DDBJ whole genome shotgun (WGS) entry which is preliminary data.</text>
</comment>
<dbReference type="GO" id="GO:0003677">
    <property type="term" value="F:DNA binding"/>
    <property type="evidence" value="ECO:0007669"/>
    <property type="project" value="InterPro"/>
</dbReference>
<dbReference type="InterPro" id="IPR010982">
    <property type="entry name" value="Lambda_DNA-bd_dom_sf"/>
</dbReference>
<keyword evidence="3" id="KW-1185">Reference proteome</keyword>
<evidence type="ECO:0000313" key="3">
    <source>
        <dbReference type="Proteomes" id="UP000030437"/>
    </source>
</evidence>
<dbReference type="OrthoDB" id="2005033at2"/>
<dbReference type="SUPFAM" id="SSF47413">
    <property type="entry name" value="lambda repressor-like DNA-binding domains"/>
    <property type="match status" value="1"/>
</dbReference>
<evidence type="ECO:0000313" key="2">
    <source>
        <dbReference type="EMBL" id="KGR86399.1"/>
    </source>
</evidence>
<dbReference type="InterPro" id="IPR001387">
    <property type="entry name" value="Cro/C1-type_HTH"/>
</dbReference>
<dbReference type="STRING" id="1220589.CD32_05785"/>